<gene>
    <name evidence="1" type="ORF">NHP190012_11080</name>
</gene>
<evidence type="ECO:0000313" key="2">
    <source>
        <dbReference type="Proteomes" id="UP000826146"/>
    </source>
</evidence>
<evidence type="ECO:0000313" key="1">
    <source>
        <dbReference type="EMBL" id="BCZ19466.1"/>
    </source>
</evidence>
<dbReference type="Gene3D" id="1.25.40.10">
    <property type="entry name" value="Tetratricopeptide repeat domain"/>
    <property type="match status" value="1"/>
</dbReference>
<accession>A0ABN6I7A9</accession>
<dbReference type="InterPro" id="IPR011990">
    <property type="entry name" value="TPR-like_helical_dom_sf"/>
</dbReference>
<proteinExistence type="predicted"/>
<reference evidence="1 2" key="1">
    <citation type="submission" date="2021-07" db="EMBL/GenBank/DDBJ databases">
        <title>Novel Helicobacter sp. Isolated from a cat.</title>
        <authorList>
            <person name="Rimbara E."/>
            <person name="Suzuki M."/>
        </authorList>
    </citation>
    <scope>NUCLEOTIDE SEQUENCE [LARGE SCALE GENOMIC DNA]</scope>
    <source>
        <strain evidence="2">NHP19-012</strain>
    </source>
</reference>
<dbReference type="RefSeq" id="WP_221271261.1">
    <property type="nucleotide sequence ID" value="NZ_AP024819.1"/>
</dbReference>
<keyword evidence="2" id="KW-1185">Reference proteome</keyword>
<dbReference type="EMBL" id="AP024819">
    <property type="protein sequence ID" value="BCZ19466.1"/>
    <property type="molecule type" value="Genomic_DNA"/>
</dbReference>
<organism evidence="1 2">
    <name type="scientific">Helicobacter gastrofelis</name>
    <dbReference type="NCBI Taxonomy" id="2849642"/>
    <lineage>
        <taxon>Bacteria</taxon>
        <taxon>Pseudomonadati</taxon>
        <taxon>Campylobacterota</taxon>
        <taxon>Epsilonproteobacteria</taxon>
        <taxon>Campylobacterales</taxon>
        <taxon>Helicobacteraceae</taxon>
        <taxon>Helicobacter</taxon>
    </lineage>
</organism>
<dbReference type="SUPFAM" id="SSF81901">
    <property type="entry name" value="HCP-like"/>
    <property type="match status" value="1"/>
</dbReference>
<evidence type="ECO:0008006" key="3">
    <source>
        <dbReference type="Google" id="ProtNLM"/>
    </source>
</evidence>
<dbReference type="Proteomes" id="UP000826146">
    <property type="component" value="Chromosome"/>
</dbReference>
<sequence length="155" mass="16769">MFKPLFILLLGTSTLIATPPIPPQKLFATELAGEGAQAVDRTNQKVQKLLYEAMLSFIADKAKAKAFYQQAGDLGSALATTQLANFYNQASATTTGGVIKNDPDKYLACYEKALKLYQAQRGSKTGAASLRIRAAIAEFYALTNPMHSQGYISKL</sequence>
<protein>
    <recommendedName>
        <fullName evidence="3">Beta-lactamase</fullName>
    </recommendedName>
</protein>
<name>A0ABN6I7A9_9HELI</name>